<feature type="transmembrane region" description="Helical" evidence="7">
    <location>
        <begin position="1083"/>
        <end position="1104"/>
    </location>
</feature>
<evidence type="ECO:0000313" key="9">
    <source>
        <dbReference type="EMBL" id="KGM37280.1"/>
    </source>
</evidence>
<name>A0A0A0DGU5_9STRE</name>
<evidence type="ECO:0000256" key="3">
    <source>
        <dbReference type="ARBA" id="ARBA00022692"/>
    </source>
</evidence>
<feature type="coiled-coil region" evidence="6">
    <location>
        <begin position="228"/>
        <end position="327"/>
    </location>
</feature>
<evidence type="ECO:0000259" key="8">
    <source>
        <dbReference type="Pfam" id="PF02687"/>
    </source>
</evidence>
<dbReference type="eggNOG" id="COG1511">
    <property type="taxonomic scope" value="Bacteria"/>
</dbReference>
<dbReference type="Proteomes" id="UP000030019">
    <property type="component" value="Unassembled WGS sequence"/>
</dbReference>
<feature type="transmembrane region" description="Helical" evidence="7">
    <location>
        <begin position="1044"/>
        <end position="1063"/>
    </location>
</feature>
<dbReference type="PANTHER" id="PTHR30287">
    <property type="entry name" value="MEMBRANE COMPONENT OF PREDICTED ABC SUPERFAMILY METABOLITE UPTAKE TRANSPORTER"/>
    <property type="match status" value="1"/>
</dbReference>
<keyword evidence="5 7" id="KW-0472">Membrane</keyword>
<feature type="coiled-coil region" evidence="6">
    <location>
        <begin position="488"/>
        <end position="554"/>
    </location>
</feature>
<evidence type="ECO:0000313" key="10">
    <source>
        <dbReference type="Proteomes" id="UP000030019"/>
    </source>
</evidence>
<evidence type="ECO:0000256" key="1">
    <source>
        <dbReference type="ARBA" id="ARBA00004651"/>
    </source>
</evidence>
<evidence type="ECO:0000256" key="7">
    <source>
        <dbReference type="SAM" id="Phobius"/>
    </source>
</evidence>
<dbReference type="AlphaFoldDB" id="A0A0A0DGU5"/>
<proteinExistence type="predicted"/>
<evidence type="ECO:0000256" key="5">
    <source>
        <dbReference type="ARBA" id="ARBA00023136"/>
    </source>
</evidence>
<feature type="transmembrane region" description="Helical" evidence="7">
    <location>
        <begin position="991"/>
        <end position="1011"/>
    </location>
</feature>
<keyword evidence="10" id="KW-1185">Reference proteome</keyword>
<protein>
    <submittedName>
        <fullName evidence="9">ABC transporter permease protein</fullName>
    </submittedName>
</protein>
<dbReference type="InterPro" id="IPR038766">
    <property type="entry name" value="Membrane_comp_ABC_pdt"/>
</dbReference>
<dbReference type="Gene3D" id="6.10.250.2200">
    <property type="match status" value="1"/>
</dbReference>
<comment type="subcellular location">
    <subcellularLocation>
        <location evidence="1">Cell membrane</location>
        <topology evidence="1">Multi-pass membrane protein</topology>
    </subcellularLocation>
</comment>
<dbReference type="GO" id="GO:0005886">
    <property type="term" value="C:plasma membrane"/>
    <property type="evidence" value="ECO:0007669"/>
    <property type="project" value="UniProtKB-SubCell"/>
</dbReference>
<dbReference type="EMBL" id="JPEN01000062">
    <property type="protein sequence ID" value="KGM37280.1"/>
    <property type="molecule type" value="Genomic_DNA"/>
</dbReference>
<evidence type="ECO:0000256" key="4">
    <source>
        <dbReference type="ARBA" id="ARBA00022989"/>
    </source>
</evidence>
<accession>A0A0A0DGU5</accession>
<feature type="transmembrane region" description="Helical" evidence="7">
    <location>
        <begin position="593"/>
        <end position="615"/>
    </location>
</feature>
<keyword evidence="2" id="KW-1003">Cell membrane</keyword>
<keyword evidence="6" id="KW-0175">Coiled coil</keyword>
<feature type="transmembrane region" description="Helical" evidence="7">
    <location>
        <begin position="638"/>
        <end position="662"/>
    </location>
</feature>
<evidence type="ECO:0000256" key="2">
    <source>
        <dbReference type="ARBA" id="ARBA00022475"/>
    </source>
</evidence>
<dbReference type="PANTHER" id="PTHR30287:SF1">
    <property type="entry name" value="INNER MEMBRANE PROTEIN"/>
    <property type="match status" value="1"/>
</dbReference>
<keyword evidence="3 7" id="KW-0812">Transmembrane</keyword>
<feature type="transmembrane region" description="Helical" evidence="7">
    <location>
        <begin position="21"/>
        <end position="38"/>
    </location>
</feature>
<evidence type="ECO:0000256" key="6">
    <source>
        <dbReference type="SAM" id="Coils"/>
    </source>
</evidence>
<feature type="domain" description="ABC3 transporter permease C-terminal" evidence="8">
    <location>
        <begin position="592"/>
        <end position="709"/>
    </location>
</feature>
<organism evidence="9 10">
    <name type="scientific">Streptococcus sinensis</name>
    <dbReference type="NCBI Taxonomy" id="176090"/>
    <lineage>
        <taxon>Bacteria</taxon>
        <taxon>Bacillati</taxon>
        <taxon>Bacillota</taxon>
        <taxon>Bacilli</taxon>
        <taxon>Lactobacillales</taxon>
        <taxon>Streptococcaceae</taxon>
        <taxon>Streptococcus</taxon>
    </lineage>
</organism>
<gene>
    <name evidence="9" type="ORF">SSIN_1020</name>
</gene>
<feature type="transmembrane region" description="Helical" evidence="7">
    <location>
        <begin position="682"/>
        <end position="706"/>
    </location>
</feature>
<dbReference type="STRING" id="176090.SSIN_1020"/>
<comment type="caution">
    <text evidence="9">The sequence shown here is derived from an EMBL/GenBank/DDBJ whole genome shotgun (WGS) entry which is preliminary data.</text>
</comment>
<dbReference type="PATRIC" id="fig|176090.4.peg.989"/>
<dbReference type="RefSeq" id="WP_037616416.1">
    <property type="nucleotide sequence ID" value="NZ_JPEN01000062.1"/>
</dbReference>
<feature type="transmembrane region" description="Helical" evidence="7">
    <location>
        <begin position="759"/>
        <end position="779"/>
    </location>
</feature>
<feature type="coiled-coil region" evidence="6">
    <location>
        <begin position="381"/>
        <end position="431"/>
    </location>
</feature>
<sequence>MRKSILNKDIWLSFRQSRGRFISIMSLMMLGAFALVGLKTSGPDIERSASRYLASLNTMDLALISDYGISKEDQKELDEIDGVQVEYGYFTDAVIGESYQALRVFSKPDNISKFKLVSGKYPRNDREIALLSSFQDRYKIGDKITVNEKNGGNQLLTQHSFTITGFVNSGELGSTVNFGNTNVGNGTLSGYALVLPQAFDSQVYTLARLTYTDLKGLNSFGPNYRTKLEKHQKDLEKLVADNAENRLEEIQSAAKKKIQDGEADLQKAQQSLIDDENQLADGQNQINQKQTDLNQAQSQIAENEGKLSQAATQLAEAEQVLAASKAQLDAVAPQIATGQSQLNQNKAQLDAALAPLMAAQQILEGKKADLDTAQASLSRGQVELEAAKSQLQAQLAVIETQGGNPADFPEIAAAQQEIAAKETELAAAQQALEAGNVQYQTALTTYQAQEASYQSGLSQYQEAAAQFESKQAAYNAGLNQYQTGLVSLESKKAEYRSGVNQLAQAKEQLAAGQQQIDQAQASLDEKKAEFAQQKGEAESKIKTGQAEIQKAKEEAAGLSLPSYHVYTRRNFPGDTEYQITATRASGMSSVGNVFPIVLYLVAALVTMTTMTRFVSEERMNAGILRALGYENRDVIKKFVVYGLIAGVLGTILGILAGTYFLPYILGKSLFKTSTYPAIRLDFYWQISLAALVLSLICSVVPALYIAHKELKEKPAQLLLPKPPSKGSTILLEKIGFIWRRLSFAQKVTARNIFRYKLRMFMTIFGVAGSVALLFAGLGISSSLGGIAERQFGEIFQYDMIVVEKNRNSQAEEQSLIQALKSDKVSGSQGIYRETFTKTIKGLKDEQSIAMFVSKNNDFKGFMELYDSQSGQKLPLSDNGIVLSRKLATVLNVSVGDSIELTSDEGKAYKLKVSGISEMYAGHFLFLNQTYYEKVFARDFAINAYLVKLKNPSSKNIQARAADFMKETGVQTVVQDIEVIESINAAVKSLGLVMQILTLVSILLAVVILYNLTTINVSERIRELSTIKVLGFHNKEVTLYIYRETIVLSLIGIVVGIFAGKALHSFLLQMIAPENVLFNPEVSFTVYLIPVISIMGILILLGYMVNYNLRRVDMLEALKSVD</sequence>
<feature type="domain" description="ABC3 transporter permease C-terminal" evidence="8">
    <location>
        <begin position="996"/>
        <end position="1100"/>
    </location>
</feature>
<dbReference type="eggNOG" id="COG0577">
    <property type="taxonomic scope" value="Bacteria"/>
</dbReference>
<dbReference type="Pfam" id="PF02687">
    <property type="entry name" value="FtsX"/>
    <property type="match status" value="2"/>
</dbReference>
<dbReference type="InterPro" id="IPR003838">
    <property type="entry name" value="ABC3_permease_C"/>
</dbReference>
<reference evidence="9 10" key="1">
    <citation type="submission" date="2014-06" db="EMBL/GenBank/DDBJ databases">
        <authorList>
            <person name="Teng J.L."/>
            <person name="Huang Y."/>
            <person name="Tse H."/>
            <person name="Lau S.K."/>
            <person name="Woo P.C."/>
        </authorList>
    </citation>
    <scope>NUCLEOTIDE SEQUENCE [LARGE SCALE GENOMIC DNA]</scope>
    <source>
        <strain evidence="9 10">HKU4</strain>
    </source>
</reference>
<keyword evidence="4 7" id="KW-1133">Transmembrane helix</keyword>
<dbReference type="SUPFAM" id="SSF57997">
    <property type="entry name" value="Tropomyosin"/>
    <property type="match status" value="1"/>
</dbReference>